<dbReference type="AlphaFoldDB" id="A0A2T0TGU0"/>
<sequence length="61" mass="6242">MCDGIPVAGCPACAWRPATEPGHEAAAPADGHRAGKESRRMSLPDPGREVLGAEVGRCGES</sequence>
<protein>
    <submittedName>
        <fullName evidence="2">Uncharacterized protein</fullName>
    </submittedName>
</protein>
<organism evidence="2 3">
    <name type="scientific">Umezawaea tangerina</name>
    <dbReference type="NCBI Taxonomy" id="84725"/>
    <lineage>
        <taxon>Bacteria</taxon>
        <taxon>Bacillati</taxon>
        <taxon>Actinomycetota</taxon>
        <taxon>Actinomycetes</taxon>
        <taxon>Pseudonocardiales</taxon>
        <taxon>Pseudonocardiaceae</taxon>
        <taxon>Umezawaea</taxon>
    </lineage>
</organism>
<evidence type="ECO:0000313" key="2">
    <source>
        <dbReference type="EMBL" id="PRY44839.1"/>
    </source>
</evidence>
<name>A0A2T0TGU0_9PSEU</name>
<proteinExistence type="predicted"/>
<evidence type="ECO:0000313" key="3">
    <source>
        <dbReference type="Proteomes" id="UP000239494"/>
    </source>
</evidence>
<feature type="region of interest" description="Disordered" evidence="1">
    <location>
        <begin position="16"/>
        <end position="61"/>
    </location>
</feature>
<feature type="compositionally biased region" description="Basic and acidic residues" evidence="1">
    <location>
        <begin position="30"/>
        <end position="48"/>
    </location>
</feature>
<comment type="caution">
    <text evidence="2">The sequence shown here is derived from an EMBL/GenBank/DDBJ whole genome shotgun (WGS) entry which is preliminary data.</text>
</comment>
<evidence type="ECO:0000256" key="1">
    <source>
        <dbReference type="SAM" id="MobiDB-lite"/>
    </source>
</evidence>
<keyword evidence="3" id="KW-1185">Reference proteome</keyword>
<dbReference type="EMBL" id="PVTF01000002">
    <property type="protein sequence ID" value="PRY44839.1"/>
    <property type="molecule type" value="Genomic_DNA"/>
</dbReference>
<accession>A0A2T0TGU0</accession>
<gene>
    <name evidence="2" type="ORF">CLV43_102404</name>
</gene>
<reference evidence="2 3" key="1">
    <citation type="submission" date="2018-03" db="EMBL/GenBank/DDBJ databases">
        <title>Genomic Encyclopedia of Archaeal and Bacterial Type Strains, Phase II (KMG-II): from individual species to whole genera.</title>
        <authorList>
            <person name="Goeker M."/>
        </authorList>
    </citation>
    <scope>NUCLEOTIDE SEQUENCE [LARGE SCALE GENOMIC DNA]</scope>
    <source>
        <strain evidence="2 3">DSM 44720</strain>
    </source>
</reference>
<dbReference type="Proteomes" id="UP000239494">
    <property type="component" value="Unassembled WGS sequence"/>
</dbReference>